<keyword evidence="2" id="KW-1003">Cell membrane</keyword>
<feature type="transmembrane region" description="Helical" evidence="6">
    <location>
        <begin position="72"/>
        <end position="97"/>
    </location>
</feature>
<dbReference type="Proteomes" id="UP000253083">
    <property type="component" value="Unassembled WGS sequence"/>
</dbReference>
<feature type="transmembrane region" description="Helical" evidence="6">
    <location>
        <begin position="6"/>
        <end position="28"/>
    </location>
</feature>
<dbReference type="InterPro" id="IPR001123">
    <property type="entry name" value="LeuE-type"/>
</dbReference>
<dbReference type="GO" id="GO:0015171">
    <property type="term" value="F:amino acid transmembrane transporter activity"/>
    <property type="evidence" value="ECO:0007669"/>
    <property type="project" value="TreeGrafter"/>
</dbReference>
<evidence type="ECO:0000256" key="4">
    <source>
        <dbReference type="ARBA" id="ARBA00022989"/>
    </source>
</evidence>
<feature type="transmembrane region" description="Helical" evidence="6">
    <location>
        <begin position="151"/>
        <end position="178"/>
    </location>
</feature>
<accession>A0A395JH94</accession>
<evidence type="ECO:0000256" key="5">
    <source>
        <dbReference type="ARBA" id="ARBA00023136"/>
    </source>
</evidence>
<keyword evidence="8" id="KW-1185">Reference proteome</keyword>
<comment type="subcellular location">
    <subcellularLocation>
        <location evidence="1">Cell membrane</location>
        <topology evidence="1">Multi-pass membrane protein</topology>
    </subcellularLocation>
</comment>
<proteinExistence type="predicted"/>
<dbReference type="PANTHER" id="PTHR30086">
    <property type="entry name" value="ARGININE EXPORTER PROTEIN ARGO"/>
    <property type="match status" value="1"/>
</dbReference>
<reference evidence="7 8" key="1">
    <citation type="submission" date="2018-06" db="EMBL/GenBank/DDBJ databases">
        <title>Genomic Encyclopedia of Type Strains, Phase IV (KMG-IV): sequencing the most valuable type-strain genomes for metagenomic binning, comparative biology and taxonomic classification.</title>
        <authorList>
            <person name="Goeker M."/>
        </authorList>
    </citation>
    <scope>NUCLEOTIDE SEQUENCE [LARGE SCALE GENOMIC DNA]</scope>
    <source>
        <strain evidence="7 8">DSM 24032</strain>
    </source>
</reference>
<evidence type="ECO:0000313" key="7">
    <source>
        <dbReference type="EMBL" id="RBP48815.1"/>
    </source>
</evidence>
<dbReference type="AlphaFoldDB" id="A0A395JH94"/>
<feature type="transmembrane region" description="Helical" evidence="6">
    <location>
        <begin position="40"/>
        <end position="66"/>
    </location>
</feature>
<keyword evidence="5 6" id="KW-0472">Membrane</keyword>
<gene>
    <name evidence="7" type="ORF">DFR28_105154</name>
</gene>
<dbReference type="FunCoup" id="A0A395JH94">
    <property type="interactions" value="58"/>
</dbReference>
<evidence type="ECO:0000256" key="2">
    <source>
        <dbReference type="ARBA" id="ARBA00022475"/>
    </source>
</evidence>
<evidence type="ECO:0000256" key="3">
    <source>
        <dbReference type="ARBA" id="ARBA00022692"/>
    </source>
</evidence>
<name>A0A395JH94_9GAMM</name>
<feature type="transmembrane region" description="Helical" evidence="6">
    <location>
        <begin position="190"/>
        <end position="208"/>
    </location>
</feature>
<organism evidence="7 8">
    <name type="scientific">Arenicella xantha</name>
    <dbReference type="NCBI Taxonomy" id="644221"/>
    <lineage>
        <taxon>Bacteria</taxon>
        <taxon>Pseudomonadati</taxon>
        <taxon>Pseudomonadota</taxon>
        <taxon>Gammaproteobacteria</taxon>
        <taxon>Arenicellales</taxon>
        <taxon>Arenicellaceae</taxon>
        <taxon>Arenicella</taxon>
    </lineage>
</organism>
<keyword evidence="4 6" id="KW-1133">Transmembrane helix</keyword>
<dbReference type="OrthoDB" id="9804822at2"/>
<sequence>MDINNITTFITVATLLVISPGPNGFLIAKTVPLSGQKAGVANICGFVVAFYVHGTLSIFGISILLVQSAQAFFVFKMLGAAYLIWIGIKALVSAFKVSGAKLPDLDQRNVKPVSVRNAFLEGFLTNALNPKVSMFYLAAFPQFISVNESVINAYALVTLHSIVNFVWFSTMVFMLSRIKNATNNVRFKRWLNSITGVVFIGFGSKLALMKNG</sequence>
<dbReference type="GO" id="GO:0005886">
    <property type="term" value="C:plasma membrane"/>
    <property type="evidence" value="ECO:0007669"/>
    <property type="project" value="UniProtKB-SubCell"/>
</dbReference>
<protein>
    <submittedName>
        <fullName evidence="7">Threonine/homoserine/homoserine lactone efflux protein</fullName>
    </submittedName>
</protein>
<dbReference type="InParanoid" id="A0A395JH94"/>
<dbReference type="RefSeq" id="WP_113955411.1">
    <property type="nucleotide sequence ID" value="NZ_QNRT01000005.1"/>
</dbReference>
<dbReference type="EMBL" id="QNRT01000005">
    <property type="protein sequence ID" value="RBP48815.1"/>
    <property type="molecule type" value="Genomic_DNA"/>
</dbReference>
<dbReference type="PIRSF" id="PIRSF006324">
    <property type="entry name" value="LeuE"/>
    <property type="match status" value="1"/>
</dbReference>
<dbReference type="PANTHER" id="PTHR30086:SF20">
    <property type="entry name" value="ARGININE EXPORTER PROTEIN ARGO-RELATED"/>
    <property type="match status" value="1"/>
</dbReference>
<keyword evidence="3 6" id="KW-0812">Transmembrane</keyword>
<evidence type="ECO:0000256" key="6">
    <source>
        <dbReference type="SAM" id="Phobius"/>
    </source>
</evidence>
<evidence type="ECO:0000256" key="1">
    <source>
        <dbReference type="ARBA" id="ARBA00004651"/>
    </source>
</evidence>
<evidence type="ECO:0000313" key="8">
    <source>
        <dbReference type="Proteomes" id="UP000253083"/>
    </source>
</evidence>
<dbReference type="Pfam" id="PF01810">
    <property type="entry name" value="LysE"/>
    <property type="match status" value="1"/>
</dbReference>
<comment type="caution">
    <text evidence="7">The sequence shown here is derived from an EMBL/GenBank/DDBJ whole genome shotgun (WGS) entry which is preliminary data.</text>
</comment>